<dbReference type="AlphaFoldDB" id="A0A6C0DDE5"/>
<evidence type="ECO:0008006" key="2">
    <source>
        <dbReference type="Google" id="ProtNLM"/>
    </source>
</evidence>
<protein>
    <recommendedName>
        <fullName evidence="2">Nucleotide-diphospho-sugar transferase domain-containing protein</fullName>
    </recommendedName>
</protein>
<sequence>MKKNVALMIYGEFRSYKNNLLNNIHILDSFLNSSNTNVYVFLLTDKKKEGNYSTDNENEIIGIFKQFYYHIGFIKYIEDCLICDDEDLVHKKFMNNVKHNKGLDNEFIPRLIYRKSLLNKLKNHHIAENNIHIDLNVYCRLFDMNISFNKHPLMIENEINQIYNNPNIIFGSSDTFFIGTNETIDYLFELSELYKNGKIYHDDIWDDMNFFIFYFNYDSCLALMRHTYCPEVQYMAHIFYSNYRFQHIRFDYNNPNSEYNLHMFFHIKLDPDRFGPFNV</sequence>
<organism evidence="1">
    <name type="scientific">viral metagenome</name>
    <dbReference type="NCBI Taxonomy" id="1070528"/>
    <lineage>
        <taxon>unclassified sequences</taxon>
        <taxon>metagenomes</taxon>
        <taxon>organismal metagenomes</taxon>
    </lineage>
</organism>
<name>A0A6C0DDE5_9ZZZZ</name>
<dbReference type="EMBL" id="MN739599">
    <property type="protein sequence ID" value="QHT14996.1"/>
    <property type="molecule type" value="Genomic_DNA"/>
</dbReference>
<accession>A0A6C0DDE5</accession>
<evidence type="ECO:0000313" key="1">
    <source>
        <dbReference type="EMBL" id="QHT14996.1"/>
    </source>
</evidence>
<proteinExistence type="predicted"/>
<reference evidence="1" key="1">
    <citation type="journal article" date="2020" name="Nature">
        <title>Giant virus diversity and host interactions through global metagenomics.</title>
        <authorList>
            <person name="Schulz F."/>
            <person name="Roux S."/>
            <person name="Paez-Espino D."/>
            <person name="Jungbluth S."/>
            <person name="Walsh D.A."/>
            <person name="Denef V.J."/>
            <person name="McMahon K.D."/>
            <person name="Konstantinidis K.T."/>
            <person name="Eloe-Fadrosh E.A."/>
            <person name="Kyrpides N.C."/>
            <person name="Woyke T."/>
        </authorList>
    </citation>
    <scope>NUCLEOTIDE SEQUENCE</scope>
    <source>
        <strain evidence="1">GVMAG-M-3300023174-144</strain>
    </source>
</reference>